<evidence type="ECO:0000313" key="1">
    <source>
        <dbReference type="EMBL" id="CEG40549.1"/>
    </source>
</evidence>
<name>A0A0P1AI32_PLAHL</name>
<reference evidence="2" key="1">
    <citation type="submission" date="2014-09" db="EMBL/GenBank/DDBJ databases">
        <authorList>
            <person name="Sharma Rahul"/>
            <person name="Thines Marco"/>
        </authorList>
    </citation>
    <scope>NUCLEOTIDE SEQUENCE [LARGE SCALE GENOMIC DNA]</scope>
</reference>
<evidence type="ECO:0000313" key="2">
    <source>
        <dbReference type="Proteomes" id="UP000054928"/>
    </source>
</evidence>
<dbReference type="RefSeq" id="XP_024576918.1">
    <property type="nucleotide sequence ID" value="XM_024726219.1"/>
</dbReference>
<organism evidence="1 2">
    <name type="scientific">Plasmopara halstedii</name>
    <name type="common">Downy mildew of sunflower</name>
    <dbReference type="NCBI Taxonomy" id="4781"/>
    <lineage>
        <taxon>Eukaryota</taxon>
        <taxon>Sar</taxon>
        <taxon>Stramenopiles</taxon>
        <taxon>Oomycota</taxon>
        <taxon>Peronosporomycetes</taxon>
        <taxon>Peronosporales</taxon>
        <taxon>Peronosporaceae</taxon>
        <taxon>Plasmopara</taxon>
    </lineage>
</organism>
<sequence>MCSSCQIYAILFIRCHPCPTKQSSWSSSNTRNDASCRIQEDERFSITLRECRSTPTIPFQFLADLASVHLQDKALNGCLVIAHSTVWTWSKPYGL</sequence>
<dbReference type="AlphaFoldDB" id="A0A0P1AI32"/>
<dbReference type="GeneID" id="36405796"/>
<keyword evidence="2" id="KW-1185">Reference proteome</keyword>
<accession>A0A0P1AI32</accession>
<proteinExistence type="predicted"/>
<dbReference type="EMBL" id="CCYD01000523">
    <property type="protein sequence ID" value="CEG40549.1"/>
    <property type="molecule type" value="Genomic_DNA"/>
</dbReference>
<dbReference type="Proteomes" id="UP000054928">
    <property type="component" value="Unassembled WGS sequence"/>
</dbReference>
<protein>
    <submittedName>
        <fullName evidence="1">Uncharacterized protein</fullName>
    </submittedName>
</protein>